<proteinExistence type="predicted"/>
<dbReference type="EMBL" id="DPVE01000173">
    <property type="protein sequence ID" value="HCK30514.1"/>
    <property type="molecule type" value="Genomic_DNA"/>
</dbReference>
<name>A0A3D2SP94_9GAMM</name>
<accession>A0A3D2SP94</accession>
<protein>
    <submittedName>
        <fullName evidence="2">Long-chain fatty acid--CoA ligase</fullName>
    </submittedName>
</protein>
<reference evidence="2 3" key="1">
    <citation type="journal article" date="2018" name="Nat. Biotechnol.">
        <title>A standardized bacterial taxonomy based on genome phylogeny substantially revises the tree of life.</title>
        <authorList>
            <person name="Parks D.H."/>
            <person name="Chuvochina M."/>
            <person name="Waite D.W."/>
            <person name="Rinke C."/>
            <person name="Skarshewski A."/>
            <person name="Chaumeil P.A."/>
            <person name="Hugenholtz P."/>
        </authorList>
    </citation>
    <scope>NUCLEOTIDE SEQUENCE [LARGE SCALE GENOMIC DNA]</scope>
    <source>
        <strain evidence="2">UBA9669</strain>
    </source>
</reference>
<dbReference type="Proteomes" id="UP000263596">
    <property type="component" value="Unassembled WGS sequence"/>
</dbReference>
<gene>
    <name evidence="2" type="ORF">DHW29_10230</name>
</gene>
<organism evidence="2 3">
    <name type="scientific">Acinetobacter ursingii</name>
    <dbReference type="NCBI Taxonomy" id="108980"/>
    <lineage>
        <taxon>Bacteria</taxon>
        <taxon>Pseudomonadati</taxon>
        <taxon>Pseudomonadota</taxon>
        <taxon>Gammaproteobacteria</taxon>
        <taxon>Moraxellales</taxon>
        <taxon>Moraxellaceae</taxon>
        <taxon>Acinetobacter</taxon>
    </lineage>
</organism>
<feature type="non-terminal residue" evidence="2">
    <location>
        <position position="74"/>
    </location>
</feature>
<sequence>PRDLPAVIKELRKYQPSFFPAVNTLFNALVHNEEFKQLDHSKLKMAMGGGMAVLPSTAEAWKKITGTNIIEGYG</sequence>
<dbReference type="SUPFAM" id="SSF56801">
    <property type="entry name" value="Acetyl-CoA synthetase-like"/>
    <property type="match status" value="1"/>
</dbReference>
<dbReference type="GO" id="GO:0016874">
    <property type="term" value="F:ligase activity"/>
    <property type="evidence" value="ECO:0007669"/>
    <property type="project" value="UniProtKB-KW"/>
</dbReference>
<dbReference type="InterPro" id="IPR000873">
    <property type="entry name" value="AMP-dep_synth/lig_dom"/>
</dbReference>
<dbReference type="AlphaFoldDB" id="A0A3D2SP94"/>
<dbReference type="Pfam" id="PF00501">
    <property type="entry name" value="AMP-binding"/>
    <property type="match status" value="1"/>
</dbReference>
<feature type="domain" description="AMP-dependent synthetase/ligase" evidence="1">
    <location>
        <begin position="5"/>
        <end position="74"/>
    </location>
</feature>
<keyword evidence="2" id="KW-0436">Ligase</keyword>
<dbReference type="Gene3D" id="3.40.50.980">
    <property type="match status" value="1"/>
</dbReference>
<evidence type="ECO:0000313" key="2">
    <source>
        <dbReference type="EMBL" id="HCK30514.1"/>
    </source>
</evidence>
<evidence type="ECO:0000259" key="1">
    <source>
        <dbReference type="Pfam" id="PF00501"/>
    </source>
</evidence>
<feature type="non-terminal residue" evidence="2">
    <location>
        <position position="1"/>
    </location>
</feature>
<evidence type="ECO:0000313" key="3">
    <source>
        <dbReference type="Proteomes" id="UP000263596"/>
    </source>
</evidence>
<comment type="caution">
    <text evidence="2">The sequence shown here is derived from an EMBL/GenBank/DDBJ whole genome shotgun (WGS) entry which is preliminary data.</text>
</comment>